<organism evidence="1 2">
    <name type="scientific">Rubellimicrobium rubrum</name>
    <dbReference type="NCBI Taxonomy" id="2585369"/>
    <lineage>
        <taxon>Bacteria</taxon>
        <taxon>Pseudomonadati</taxon>
        <taxon>Pseudomonadota</taxon>
        <taxon>Alphaproteobacteria</taxon>
        <taxon>Rhodobacterales</taxon>
        <taxon>Roseobacteraceae</taxon>
        <taxon>Rubellimicrobium</taxon>
    </lineage>
</organism>
<comment type="caution">
    <text evidence="1">The sequence shown here is derived from an EMBL/GenBank/DDBJ whole genome shotgun (WGS) entry which is preliminary data.</text>
</comment>
<proteinExistence type="predicted"/>
<dbReference type="RefSeq" id="WP_139076603.1">
    <property type="nucleotide sequence ID" value="NZ_VDFU01000009.1"/>
</dbReference>
<keyword evidence="2" id="KW-1185">Reference proteome</keyword>
<evidence type="ECO:0000313" key="1">
    <source>
        <dbReference type="EMBL" id="TNC49827.1"/>
    </source>
</evidence>
<gene>
    <name evidence="1" type="ORF">FHG66_09945</name>
</gene>
<evidence type="ECO:0000313" key="2">
    <source>
        <dbReference type="Proteomes" id="UP000305887"/>
    </source>
</evidence>
<dbReference type="OrthoDB" id="7727934at2"/>
<accession>A0A5C4MUQ2</accession>
<dbReference type="AlphaFoldDB" id="A0A5C4MUQ2"/>
<evidence type="ECO:0008006" key="3">
    <source>
        <dbReference type="Google" id="ProtNLM"/>
    </source>
</evidence>
<dbReference type="Proteomes" id="UP000305887">
    <property type="component" value="Unassembled WGS sequence"/>
</dbReference>
<name>A0A5C4MUQ2_9RHOB</name>
<reference evidence="1 2" key="1">
    <citation type="submission" date="2019-06" db="EMBL/GenBank/DDBJ databases">
        <title>YIM 131921 draft genome.</title>
        <authorList>
            <person name="Jiang L."/>
        </authorList>
    </citation>
    <scope>NUCLEOTIDE SEQUENCE [LARGE SCALE GENOMIC DNA]</scope>
    <source>
        <strain evidence="1 2">YIM 131921</strain>
    </source>
</reference>
<dbReference type="EMBL" id="VDFU01000009">
    <property type="protein sequence ID" value="TNC49827.1"/>
    <property type="molecule type" value="Genomic_DNA"/>
</dbReference>
<protein>
    <recommendedName>
        <fullName evidence="3">DUF3617 family protein</fullName>
    </recommendedName>
</protein>
<sequence>MPVRVLALGALIAPQLAAALPWDGRYRLSAEANCSDEAGVLRIAEGVLHGVESTCRMTDPVDVLDLDATLYVMECSGEGETWTERAMLMDAAEGDGIYLMWRGYAFRYDRCPASDEKASAEEAPGDASD</sequence>